<sequence length="166" mass="18158">MDTSEDEGQVSSGSPSPISLNIKASEQSIPWEIPMSSEASSSSSAAVAVRDLGDDNPSASPEVDTTYWAAQEEATALLESMAARVRGEEELSEEQMQANDQLQEDEVIALEAIFGGDMVILENKDSLRFIQVIHVSFEVSVVLNFYFFSSVMFMKYSSDFCALFTS</sequence>
<keyword evidence="2" id="KW-0472">Membrane</keyword>
<evidence type="ECO:0000256" key="1">
    <source>
        <dbReference type="SAM" id="MobiDB-lite"/>
    </source>
</evidence>
<dbReference type="AlphaFoldDB" id="A0A0P0VNH9"/>
<dbReference type="Gene3D" id="3.10.110.10">
    <property type="entry name" value="Ubiquitin Conjugating Enzyme"/>
    <property type="match status" value="1"/>
</dbReference>
<accession>A0A0P0VNH9</accession>
<reference evidence="3 4" key="2">
    <citation type="journal article" date="2013" name="Plant Cell Physiol.">
        <title>Rice Annotation Project Database (RAP-DB): an integrative and interactive database for rice genomics.</title>
        <authorList>
            <person name="Sakai H."/>
            <person name="Lee S.S."/>
            <person name="Tanaka T."/>
            <person name="Numa H."/>
            <person name="Kim J."/>
            <person name="Kawahara Y."/>
            <person name="Wakimoto H."/>
            <person name="Yang C.C."/>
            <person name="Iwamoto M."/>
            <person name="Abe T."/>
            <person name="Yamada Y."/>
            <person name="Muto A."/>
            <person name="Inokuchi H."/>
            <person name="Ikemura T."/>
            <person name="Matsumoto T."/>
            <person name="Sasaki T."/>
            <person name="Itoh T."/>
        </authorList>
    </citation>
    <scope>NUCLEOTIDE SEQUENCE [LARGE SCALE GENOMIC DNA]</scope>
    <source>
        <strain evidence="4">cv. Nipponbare</strain>
    </source>
</reference>
<dbReference type="Proteomes" id="UP000059680">
    <property type="component" value="Chromosome 2"/>
</dbReference>
<dbReference type="PaxDb" id="39947-A0A0P0VNH9"/>
<organism evidence="3 4">
    <name type="scientific">Oryza sativa subsp. japonica</name>
    <name type="common">Rice</name>
    <dbReference type="NCBI Taxonomy" id="39947"/>
    <lineage>
        <taxon>Eukaryota</taxon>
        <taxon>Viridiplantae</taxon>
        <taxon>Streptophyta</taxon>
        <taxon>Embryophyta</taxon>
        <taxon>Tracheophyta</taxon>
        <taxon>Spermatophyta</taxon>
        <taxon>Magnoliopsida</taxon>
        <taxon>Liliopsida</taxon>
        <taxon>Poales</taxon>
        <taxon>Poaceae</taxon>
        <taxon>BOP clade</taxon>
        <taxon>Oryzoideae</taxon>
        <taxon>Oryzeae</taxon>
        <taxon>Oryzinae</taxon>
        <taxon>Oryza</taxon>
        <taxon>Oryza sativa</taxon>
    </lineage>
</organism>
<dbReference type="SUPFAM" id="SSF54495">
    <property type="entry name" value="UBC-like"/>
    <property type="match status" value="1"/>
</dbReference>
<feature type="compositionally biased region" description="Polar residues" evidence="1">
    <location>
        <begin position="9"/>
        <end position="28"/>
    </location>
</feature>
<feature type="transmembrane region" description="Helical" evidence="2">
    <location>
        <begin position="129"/>
        <end position="148"/>
    </location>
</feature>
<proteinExistence type="predicted"/>
<dbReference type="EMBL" id="AP014958">
    <property type="protein sequence ID" value="BAS80404.1"/>
    <property type="molecule type" value="Genomic_DNA"/>
</dbReference>
<feature type="region of interest" description="Disordered" evidence="1">
    <location>
        <begin position="1"/>
        <end position="63"/>
    </location>
</feature>
<dbReference type="InterPro" id="IPR016135">
    <property type="entry name" value="UBQ-conjugating_enzyme/RWD"/>
</dbReference>
<evidence type="ECO:0000313" key="4">
    <source>
        <dbReference type="Proteomes" id="UP000059680"/>
    </source>
</evidence>
<dbReference type="InParanoid" id="A0A0P0VNH9"/>
<evidence type="ECO:0000256" key="2">
    <source>
        <dbReference type="SAM" id="Phobius"/>
    </source>
</evidence>
<reference evidence="3 4" key="3">
    <citation type="journal article" date="2013" name="Rice">
        <title>Improvement of the Oryza sativa Nipponbare reference genome using next generation sequence and optical map data.</title>
        <authorList>
            <person name="Kawahara Y."/>
            <person name="de la Bastide M."/>
            <person name="Hamilton J.P."/>
            <person name="Kanamori H."/>
            <person name="McCombie W.R."/>
            <person name="Ouyang S."/>
            <person name="Schwartz D.C."/>
            <person name="Tanaka T."/>
            <person name="Wu J."/>
            <person name="Zhou S."/>
            <person name="Childs K.L."/>
            <person name="Davidson R.M."/>
            <person name="Lin H."/>
            <person name="Quesada-Ocampo L."/>
            <person name="Vaillancourt B."/>
            <person name="Sakai H."/>
            <person name="Lee S.S."/>
            <person name="Kim J."/>
            <person name="Numa H."/>
            <person name="Itoh T."/>
            <person name="Buell C.R."/>
            <person name="Matsumoto T."/>
        </authorList>
    </citation>
    <scope>NUCLEOTIDE SEQUENCE [LARGE SCALE GENOMIC DNA]</scope>
    <source>
        <strain evidence="4">cv. Nipponbare</strain>
    </source>
</reference>
<dbReference type="STRING" id="39947.A0A0P0VNH9"/>
<keyword evidence="2" id="KW-1133">Transmembrane helix</keyword>
<feature type="compositionally biased region" description="Low complexity" evidence="1">
    <location>
        <begin position="36"/>
        <end position="49"/>
    </location>
</feature>
<name>A0A0P0VNH9_ORYSJ</name>
<reference evidence="4" key="1">
    <citation type="journal article" date="2005" name="Nature">
        <title>The map-based sequence of the rice genome.</title>
        <authorList>
            <consortium name="International rice genome sequencing project (IRGSP)"/>
            <person name="Matsumoto T."/>
            <person name="Wu J."/>
            <person name="Kanamori H."/>
            <person name="Katayose Y."/>
            <person name="Fujisawa M."/>
            <person name="Namiki N."/>
            <person name="Mizuno H."/>
            <person name="Yamamoto K."/>
            <person name="Antonio B.A."/>
            <person name="Baba T."/>
            <person name="Sakata K."/>
            <person name="Nagamura Y."/>
            <person name="Aoki H."/>
            <person name="Arikawa K."/>
            <person name="Arita K."/>
            <person name="Bito T."/>
            <person name="Chiden Y."/>
            <person name="Fujitsuka N."/>
            <person name="Fukunaka R."/>
            <person name="Hamada M."/>
            <person name="Harada C."/>
            <person name="Hayashi A."/>
            <person name="Hijishita S."/>
            <person name="Honda M."/>
            <person name="Hosokawa S."/>
            <person name="Ichikawa Y."/>
            <person name="Idonuma A."/>
            <person name="Iijima M."/>
            <person name="Ikeda M."/>
            <person name="Ikeno M."/>
            <person name="Ito K."/>
            <person name="Ito S."/>
            <person name="Ito T."/>
            <person name="Ito Y."/>
            <person name="Ito Y."/>
            <person name="Iwabuchi A."/>
            <person name="Kamiya K."/>
            <person name="Karasawa W."/>
            <person name="Kurita K."/>
            <person name="Katagiri S."/>
            <person name="Kikuta A."/>
            <person name="Kobayashi H."/>
            <person name="Kobayashi N."/>
            <person name="Machita K."/>
            <person name="Maehara T."/>
            <person name="Masukawa M."/>
            <person name="Mizubayashi T."/>
            <person name="Mukai Y."/>
            <person name="Nagasaki H."/>
            <person name="Nagata Y."/>
            <person name="Naito S."/>
            <person name="Nakashima M."/>
            <person name="Nakama Y."/>
            <person name="Nakamichi Y."/>
            <person name="Nakamura M."/>
            <person name="Meguro A."/>
            <person name="Negishi M."/>
            <person name="Ohta I."/>
            <person name="Ohta T."/>
            <person name="Okamoto M."/>
            <person name="Ono N."/>
            <person name="Saji S."/>
            <person name="Sakaguchi M."/>
            <person name="Sakai K."/>
            <person name="Shibata M."/>
            <person name="Shimokawa T."/>
            <person name="Song J."/>
            <person name="Takazaki Y."/>
            <person name="Terasawa K."/>
            <person name="Tsugane M."/>
            <person name="Tsuji K."/>
            <person name="Ueda S."/>
            <person name="Waki K."/>
            <person name="Yamagata H."/>
            <person name="Yamamoto M."/>
            <person name="Yamamoto S."/>
            <person name="Yamane H."/>
            <person name="Yoshiki S."/>
            <person name="Yoshihara R."/>
            <person name="Yukawa K."/>
            <person name="Zhong H."/>
            <person name="Yano M."/>
            <person name="Yuan Q."/>
            <person name="Ouyang S."/>
            <person name="Liu J."/>
            <person name="Jones K.M."/>
            <person name="Gansberger K."/>
            <person name="Moffat K."/>
            <person name="Hill J."/>
            <person name="Bera J."/>
            <person name="Fadrosh D."/>
            <person name="Jin S."/>
            <person name="Johri S."/>
            <person name="Kim M."/>
            <person name="Overton L."/>
            <person name="Reardon M."/>
            <person name="Tsitrin T."/>
            <person name="Vuong H."/>
            <person name="Weaver B."/>
            <person name="Ciecko A."/>
            <person name="Tallon L."/>
            <person name="Jackson J."/>
            <person name="Pai G."/>
            <person name="Aken S.V."/>
            <person name="Utterback T."/>
            <person name="Reidmuller S."/>
            <person name="Feldblyum T."/>
            <person name="Hsiao J."/>
            <person name="Zismann V."/>
            <person name="Iobst S."/>
            <person name="de Vazeille A.R."/>
            <person name="Buell C.R."/>
            <person name="Ying K."/>
            <person name="Li Y."/>
            <person name="Lu T."/>
            <person name="Huang Y."/>
            <person name="Zhao Q."/>
            <person name="Feng Q."/>
            <person name="Zhang L."/>
            <person name="Zhu J."/>
            <person name="Weng Q."/>
            <person name="Mu J."/>
            <person name="Lu Y."/>
            <person name="Fan D."/>
            <person name="Liu Y."/>
            <person name="Guan J."/>
            <person name="Zhang Y."/>
            <person name="Yu S."/>
            <person name="Liu X."/>
            <person name="Zhang Y."/>
            <person name="Hong G."/>
            <person name="Han B."/>
            <person name="Choisne N."/>
            <person name="Demange N."/>
            <person name="Orjeda G."/>
            <person name="Samain S."/>
            <person name="Cattolico L."/>
            <person name="Pelletier E."/>
            <person name="Couloux A."/>
            <person name="Segurens B."/>
            <person name="Wincker P."/>
            <person name="D'Hont A."/>
            <person name="Scarpelli C."/>
            <person name="Weissenbach J."/>
            <person name="Salanoubat M."/>
            <person name="Quetier F."/>
            <person name="Yu Y."/>
            <person name="Kim H.R."/>
            <person name="Rambo T."/>
            <person name="Currie J."/>
            <person name="Collura K."/>
            <person name="Luo M."/>
            <person name="Yang T."/>
            <person name="Ammiraju J.S.S."/>
            <person name="Engler F."/>
            <person name="Soderlund C."/>
            <person name="Wing R.A."/>
            <person name="Palmer L.E."/>
            <person name="de la Bastide M."/>
            <person name="Spiegel L."/>
            <person name="Nascimento L."/>
            <person name="Zutavern T."/>
            <person name="O'Shaughnessy A."/>
            <person name="Dike S."/>
            <person name="Dedhia N."/>
            <person name="Preston R."/>
            <person name="Balija V."/>
            <person name="McCombie W.R."/>
            <person name="Chow T."/>
            <person name="Chen H."/>
            <person name="Chung M."/>
            <person name="Chen C."/>
            <person name="Shaw J."/>
            <person name="Wu H."/>
            <person name="Hsiao K."/>
            <person name="Chao Y."/>
            <person name="Chu M."/>
            <person name="Cheng C."/>
            <person name="Hour A."/>
            <person name="Lee P."/>
            <person name="Lin S."/>
            <person name="Lin Y."/>
            <person name="Liou J."/>
            <person name="Liu S."/>
            <person name="Hsing Y."/>
            <person name="Raghuvanshi S."/>
            <person name="Mohanty A."/>
            <person name="Bharti A.K."/>
            <person name="Gaur A."/>
            <person name="Gupta V."/>
            <person name="Kumar D."/>
            <person name="Ravi V."/>
            <person name="Vij S."/>
            <person name="Kapur A."/>
            <person name="Khurana P."/>
            <person name="Khurana P."/>
            <person name="Khurana J.P."/>
            <person name="Tyagi A.K."/>
            <person name="Gaikwad K."/>
            <person name="Singh A."/>
            <person name="Dalal V."/>
            <person name="Srivastava S."/>
            <person name="Dixit A."/>
            <person name="Pal A.K."/>
            <person name="Ghazi I.A."/>
            <person name="Yadav M."/>
            <person name="Pandit A."/>
            <person name="Bhargava A."/>
            <person name="Sureshbabu K."/>
            <person name="Batra K."/>
            <person name="Sharma T.R."/>
            <person name="Mohapatra T."/>
            <person name="Singh N.K."/>
            <person name="Messing J."/>
            <person name="Nelson A.B."/>
            <person name="Fuks G."/>
            <person name="Kavchok S."/>
            <person name="Keizer G."/>
            <person name="Linton E."/>
            <person name="Llaca V."/>
            <person name="Song R."/>
            <person name="Tanyolac B."/>
            <person name="Young S."/>
            <person name="Ho-Il K."/>
            <person name="Hahn J.H."/>
            <person name="Sangsakoo G."/>
            <person name="Vanavichit A."/>
            <person name="de Mattos Luiz.A.T."/>
            <person name="Zimmer P.D."/>
            <person name="Malone G."/>
            <person name="Dellagostin O."/>
            <person name="de Oliveira A.C."/>
            <person name="Bevan M."/>
            <person name="Bancroft I."/>
            <person name="Minx P."/>
            <person name="Cordum H."/>
            <person name="Wilson R."/>
            <person name="Cheng Z."/>
            <person name="Jin W."/>
            <person name="Jiang J."/>
            <person name="Leong S.A."/>
            <person name="Iwama H."/>
            <person name="Gojobori T."/>
            <person name="Itoh T."/>
            <person name="Niimura Y."/>
            <person name="Fujii Y."/>
            <person name="Habara T."/>
            <person name="Sakai H."/>
            <person name="Sato Y."/>
            <person name="Wilson G."/>
            <person name="Kumar K."/>
            <person name="McCouch S."/>
            <person name="Juretic N."/>
            <person name="Hoen D."/>
            <person name="Wright S."/>
            <person name="Bruskiewich R."/>
            <person name="Bureau T."/>
            <person name="Miyao A."/>
            <person name="Hirochika H."/>
            <person name="Nishikawa T."/>
            <person name="Kadowaki K."/>
            <person name="Sugiura M."/>
            <person name="Burr B."/>
            <person name="Sasaki T."/>
        </authorList>
    </citation>
    <scope>NUCLEOTIDE SEQUENCE [LARGE SCALE GENOMIC DNA]</scope>
    <source>
        <strain evidence="4">cv. Nipponbare</strain>
    </source>
</reference>
<gene>
    <name evidence="3" type="ordered locus">Os02g0694600</name>
    <name evidence="3" type="ORF">OSNPB_020694600</name>
</gene>
<keyword evidence="4" id="KW-1185">Reference proteome</keyword>
<dbReference type="Gramene" id="Os02t0694600-00">
    <property type="protein sequence ID" value="Os02t0694600-00"/>
    <property type="gene ID" value="Os02g0694600"/>
</dbReference>
<protein>
    <submittedName>
        <fullName evidence="3">Os02g0694600 protein</fullName>
    </submittedName>
</protein>
<keyword evidence="2" id="KW-0812">Transmembrane</keyword>
<evidence type="ECO:0000313" key="3">
    <source>
        <dbReference type="EMBL" id="BAS80404.1"/>
    </source>
</evidence>